<keyword evidence="2 3" id="KW-0067">ATP-binding</keyword>
<keyword evidence="3 5" id="KW-0418">Kinase</keyword>
<reference evidence="5" key="2">
    <citation type="submission" date="2013-03" db="EMBL/GenBank/DDBJ databases">
        <title>The Genome Sequence of Oribacterium sp. ACB1.</title>
        <authorList>
            <consortium name="The Broad Institute Genomics Platform"/>
            <consortium name="The Broad Institute Genome Sequencing Center for Infectious Disease"/>
            <person name="Earl A."/>
            <person name="Ward D."/>
            <person name="Feldgarden M."/>
            <person name="Gevers D."/>
            <person name="Sizova M."/>
            <person name="Hazen A."/>
            <person name="Epstein S."/>
            <person name="Walker B."/>
            <person name="Young S."/>
            <person name="Zeng Q."/>
            <person name="Gargeya S."/>
            <person name="Fitzgerald M."/>
            <person name="Haas B."/>
            <person name="Abouelleil A."/>
            <person name="Allen A.W."/>
            <person name="Alvarado L."/>
            <person name="Arachchi H.M."/>
            <person name="Berlin A.M."/>
            <person name="Chapman S.B."/>
            <person name="Gainer-Dewar J."/>
            <person name="Goldberg J."/>
            <person name="Griggs A."/>
            <person name="Gujja S."/>
            <person name="Hansen M."/>
            <person name="Howarth C."/>
            <person name="Imamovic A."/>
            <person name="Ireland A."/>
            <person name="Larimer J."/>
            <person name="McCowan C."/>
            <person name="Murphy C."/>
            <person name="Pearson M."/>
            <person name="Poon T.W."/>
            <person name="Priest M."/>
            <person name="Roberts A."/>
            <person name="Saif S."/>
            <person name="Shea T."/>
            <person name="Sisk P."/>
            <person name="Sykes S."/>
            <person name="Wortman J."/>
            <person name="Nusbaum C."/>
            <person name="Birren B."/>
        </authorList>
    </citation>
    <scope>NUCLEOTIDE SEQUENCE [LARGE SCALE GENOMIC DNA]</scope>
    <source>
        <strain evidence="5">ACB1</strain>
    </source>
</reference>
<evidence type="ECO:0000313" key="5">
    <source>
        <dbReference type="EMBL" id="EHL12806.1"/>
    </source>
</evidence>
<dbReference type="HOGENOM" id="CLU_057180_2_0_9"/>
<dbReference type="RefSeq" id="WP_009534229.1">
    <property type="nucleotide sequence ID" value="NZ_KE148312.1"/>
</dbReference>
<comment type="function">
    <text evidence="3">Catalyzes the phosphorylation of the 3'-hydroxyl group of dephosphocoenzyme A to form coenzyme A.</text>
</comment>
<dbReference type="Proteomes" id="UP000018461">
    <property type="component" value="Unassembled WGS sequence"/>
</dbReference>
<comment type="caution">
    <text evidence="5">The sequence shown here is derived from an EMBL/GenBank/DDBJ whole genome shotgun (WGS) entry which is preliminary data.</text>
</comment>
<name>G9WL83_9FIRM</name>
<keyword evidence="6" id="KW-1185">Reference proteome</keyword>
<dbReference type="GO" id="GO:0015937">
    <property type="term" value="P:coenzyme A biosynthetic process"/>
    <property type="evidence" value="ECO:0007669"/>
    <property type="project" value="UniProtKB-UniRule"/>
</dbReference>
<evidence type="ECO:0000256" key="4">
    <source>
        <dbReference type="NCBIfam" id="TIGR00152"/>
    </source>
</evidence>
<dbReference type="EC" id="2.7.1.24" evidence="3 4"/>
<reference evidence="5" key="1">
    <citation type="submission" date="2011-08" db="EMBL/GenBank/DDBJ databases">
        <authorList>
            <consortium name="The Broad Institute Genome Sequencing Platform"/>
            <person name="Earl A."/>
            <person name="Ward D."/>
            <person name="Feldgarden M."/>
            <person name="Gevers D."/>
            <person name="Sizova M."/>
            <person name="Hazen A."/>
            <person name="Epstein S."/>
            <person name="Young S.K."/>
            <person name="Zeng Q."/>
            <person name="Gargeya S."/>
            <person name="Fitzgerald M."/>
            <person name="Haas B."/>
            <person name="Abouelleil A."/>
            <person name="Alvarado L."/>
            <person name="Arachchi H.M."/>
            <person name="Berlin A."/>
            <person name="Brown A."/>
            <person name="Chapman S.B."/>
            <person name="Chen Z."/>
            <person name="Dunbar C."/>
            <person name="Freedman E."/>
            <person name="Gearin G."/>
            <person name="Gellesch M."/>
            <person name="Goldberg J."/>
            <person name="Griggs A."/>
            <person name="Gujja S."/>
            <person name="Heiman D."/>
            <person name="Howarth C."/>
            <person name="Larson L."/>
            <person name="Lui A."/>
            <person name="MacDonald P.J.P."/>
            <person name="Montmayeur A."/>
            <person name="Murphy C."/>
            <person name="Neiman D."/>
            <person name="Pearson M."/>
            <person name="Priest M."/>
            <person name="Roberts A."/>
            <person name="Saif S."/>
            <person name="Shea T."/>
            <person name="Shenoy N."/>
            <person name="Sisk P."/>
            <person name="Stolte C."/>
            <person name="Sykes S."/>
            <person name="Wortman J."/>
            <person name="Nusbaum C."/>
            <person name="Birren B."/>
        </authorList>
    </citation>
    <scope>NUCLEOTIDE SEQUENCE</scope>
    <source>
        <strain evidence="5">ACB1</strain>
    </source>
</reference>
<dbReference type="PROSITE" id="PS51219">
    <property type="entry name" value="DPCK"/>
    <property type="match status" value="1"/>
</dbReference>
<evidence type="ECO:0000256" key="2">
    <source>
        <dbReference type="ARBA" id="ARBA00022840"/>
    </source>
</evidence>
<dbReference type="CDD" id="cd02022">
    <property type="entry name" value="DPCK"/>
    <property type="match status" value="1"/>
</dbReference>
<feature type="binding site" evidence="3">
    <location>
        <begin position="47"/>
        <end position="52"/>
    </location>
    <ligand>
        <name>ATP</name>
        <dbReference type="ChEBI" id="CHEBI:30616"/>
    </ligand>
</feature>
<dbReference type="GO" id="GO:0005524">
    <property type="term" value="F:ATP binding"/>
    <property type="evidence" value="ECO:0007669"/>
    <property type="project" value="UniProtKB-UniRule"/>
</dbReference>
<dbReference type="STRING" id="796943.HMPREF9625_00360"/>
<keyword evidence="3" id="KW-0173">Coenzyme A biosynthesis</keyword>
<gene>
    <name evidence="3" type="primary">coaE</name>
    <name evidence="5" type="ORF">HMPREF9625_00360</name>
</gene>
<comment type="subcellular location">
    <subcellularLocation>
        <location evidence="3">Cytoplasm</location>
    </subcellularLocation>
</comment>
<dbReference type="InterPro" id="IPR027417">
    <property type="entry name" value="P-loop_NTPase"/>
</dbReference>
<accession>G9WL83</accession>
<sequence length="228" mass="26650">MKSTLQKKDLAEKNSSVELPYLAEKTVFTEKNRKSEKNILAVIGGMGSGKSTVLSILEQEGQYERLEMDRMAKEFYKDKAFVKELSSVLPKEVFTKDGELNFPLFRALLLKEESYRRAVEERVHPLVFQLTEEAIVKARKEEKKLAIETALPNMHFLSLCDAVLFVDCPWETRLFRLMESRGYDREVAERMMGSQDIERYKERADFVLFNDGNIERTENAIRQFIQRF</sequence>
<dbReference type="GO" id="GO:0004140">
    <property type="term" value="F:dephospho-CoA kinase activity"/>
    <property type="evidence" value="ECO:0007669"/>
    <property type="project" value="UniProtKB-UniRule"/>
</dbReference>
<dbReference type="HAMAP" id="MF_00376">
    <property type="entry name" value="Dephospho_CoA_kinase"/>
    <property type="match status" value="1"/>
</dbReference>
<dbReference type="NCBIfam" id="TIGR00152">
    <property type="entry name" value="dephospho-CoA kinase"/>
    <property type="match status" value="1"/>
</dbReference>
<organism evidence="5 6">
    <name type="scientific">Oribacterium parvum ACB1</name>
    <dbReference type="NCBI Taxonomy" id="796943"/>
    <lineage>
        <taxon>Bacteria</taxon>
        <taxon>Bacillati</taxon>
        <taxon>Bacillota</taxon>
        <taxon>Clostridia</taxon>
        <taxon>Lachnospirales</taxon>
        <taxon>Lachnospiraceae</taxon>
        <taxon>Oribacterium</taxon>
    </lineage>
</organism>
<dbReference type="GO" id="GO:0005737">
    <property type="term" value="C:cytoplasm"/>
    <property type="evidence" value="ECO:0007669"/>
    <property type="project" value="UniProtKB-SubCell"/>
</dbReference>
<dbReference type="SUPFAM" id="SSF52540">
    <property type="entry name" value="P-loop containing nucleoside triphosphate hydrolases"/>
    <property type="match status" value="1"/>
</dbReference>
<dbReference type="EMBL" id="AFZC02000003">
    <property type="protein sequence ID" value="EHL12806.1"/>
    <property type="molecule type" value="Genomic_DNA"/>
</dbReference>
<dbReference type="InterPro" id="IPR001977">
    <property type="entry name" value="Depp_CoAkinase"/>
</dbReference>
<evidence type="ECO:0000256" key="1">
    <source>
        <dbReference type="ARBA" id="ARBA00022741"/>
    </source>
</evidence>
<protein>
    <recommendedName>
        <fullName evidence="3 4">Dephospho-CoA kinase</fullName>
        <ecNumber evidence="3 4">2.7.1.24</ecNumber>
    </recommendedName>
    <alternativeName>
        <fullName evidence="3">Dephosphocoenzyme A kinase</fullName>
    </alternativeName>
</protein>
<evidence type="ECO:0000313" key="6">
    <source>
        <dbReference type="Proteomes" id="UP000018461"/>
    </source>
</evidence>
<comment type="similarity">
    <text evidence="3">Belongs to the CoaE family.</text>
</comment>
<evidence type="ECO:0000256" key="3">
    <source>
        <dbReference type="HAMAP-Rule" id="MF_00376"/>
    </source>
</evidence>
<comment type="catalytic activity">
    <reaction evidence="3">
        <text>3'-dephospho-CoA + ATP = ADP + CoA + H(+)</text>
        <dbReference type="Rhea" id="RHEA:18245"/>
        <dbReference type="ChEBI" id="CHEBI:15378"/>
        <dbReference type="ChEBI" id="CHEBI:30616"/>
        <dbReference type="ChEBI" id="CHEBI:57287"/>
        <dbReference type="ChEBI" id="CHEBI:57328"/>
        <dbReference type="ChEBI" id="CHEBI:456216"/>
        <dbReference type="EC" id="2.7.1.24"/>
    </reaction>
</comment>
<dbReference type="AlphaFoldDB" id="G9WL83"/>
<dbReference type="PATRIC" id="fig|796943.3.peg.753"/>
<keyword evidence="3" id="KW-0808">Transferase</keyword>
<keyword evidence="1 3" id="KW-0547">Nucleotide-binding</keyword>
<dbReference type="Pfam" id="PF01121">
    <property type="entry name" value="CoaE"/>
    <property type="match status" value="1"/>
</dbReference>
<keyword evidence="3" id="KW-0963">Cytoplasm</keyword>
<dbReference type="Gene3D" id="3.40.50.300">
    <property type="entry name" value="P-loop containing nucleotide triphosphate hydrolases"/>
    <property type="match status" value="1"/>
</dbReference>
<comment type="pathway">
    <text evidence="3">Cofactor biosynthesis; coenzyme A biosynthesis; CoA from (R)-pantothenate: step 5/5.</text>
</comment>
<dbReference type="UniPathway" id="UPA00241">
    <property type="reaction ID" value="UER00356"/>
</dbReference>
<proteinExistence type="inferred from homology"/>